<comment type="similarity">
    <text evidence="1">Belongs to the glycosyltransferase 2 family.</text>
</comment>
<dbReference type="eggNOG" id="COG1215">
    <property type="taxonomic scope" value="Bacteria"/>
</dbReference>
<dbReference type="SUPFAM" id="SSF53448">
    <property type="entry name" value="Nucleotide-diphospho-sugar transferases"/>
    <property type="match status" value="1"/>
</dbReference>
<dbReference type="Pfam" id="PF00535">
    <property type="entry name" value="Glycos_transf_2"/>
    <property type="match status" value="1"/>
</dbReference>
<dbReference type="HOGENOM" id="CLU_025996_0_9_9"/>
<proteinExistence type="inferred from homology"/>
<protein>
    <submittedName>
        <fullName evidence="5">Glycosyltransferase, group 2 family protein</fullName>
    </submittedName>
</protein>
<evidence type="ECO:0000256" key="1">
    <source>
        <dbReference type="ARBA" id="ARBA00006739"/>
    </source>
</evidence>
<keyword evidence="6" id="KW-1185">Reference proteome</keyword>
<feature type="domain" description="Glycosyltransferase 2-like" evidence="4">
    <location>
        <begin position="6"/>
        <end position="165"/>
    </location>
</feature>
<dbReference type="Proteomes" id="UP000010420">
    <property type="component" value="Unassembled WGS sequence"/>
</dbReference>
<comment type="caution">
    <text evidence="5">The sequence shown here is derived from an EMBL/GenBank/DDBJ whole genome shotgun (WGS) entry which is preliminary data.</text>
</comment>
<dbReference type="Gene3D" id="3.90.550.10">
    <property type="entry name" value="Spore Coat Polysaccharide Biosynthesis Protein SpsA, Chain A"/>
    <property type="match status" value="1"/>
</dbReference>
<reference evidence="5 6" key="1">
    <citation type="submission" date="2012-05" db="EMBL/GenBank/DDBJ databases">
        <authorList>
            <person name="Weinstock G."/>
            <person name="Sodergren E."/>
            <person name="Lobos E.A."/>
            <person name="Fulton L."/>
            <person name="Fulton R."/>
            <person name="Courtney L."/>
            <person name="Fronick C."/>
            <person name="O'Laughlin M."/>
            <person name="Godfrey J."/>
            <person name="Wilson R.M."/>
            <person name="Miner T."/>
            <person name="Farmer C."/>
            <person name="Delehaunty K."/>
            <person name="Cordes M."/>
            <person name="Minx P."/>
            <person name="Tomlinson C."/>
            <person name="Chen J."/>
            <person name="Wollam A."/>
            <person name="Pepin K.H."/>
            <person name="Bhonagiri V."/>
            <person name="Zhang X."/>
            <person name="Suruliraj S."/>
            <person name="Warren W."/>
            <person name="Mitreva M."/>
            <person name="Mardis E.R."/>
            <person name="Wilson R.K."/>
        </authorList>
    </citation>
    <scope>NUCLEOTIDE SEQUENCE [LARGE SCALE GENOMIC DNA]</scope>
    <source>
        <strain evidence="5 6">DSM 1785</strain>
    </source>
</reference>
<dbReference type="InterPro" id="IPR029044">
    <property type="entry name" value="Nucleotide-diphossugar_trans"/>
</dbReference>
<dbReference type="RefSeq" id="WP_005210411.1">
    <property type="nucleotide sequence ID" value="NZ_KB291607.1"/>
</dbReference>
<dbReference type="EMBL" id="AMEZ01000013">
    <property type="protein sequence ID" value="EKY29025.1"/>
    <property type="molecule type" value="Genomic_DNA"/>
</dbReference>
<dbReference type="AlphaFoldDB" id="L1QMS7"/>
<dbReference type="PANTHER" id="PTHR43685">
    <property type="entry name" value="GLYCOSYLTRANSFERASE"/>
    <property type="match status" value="1"/>
</dbReference>
<dbReference type="InterPro" id="IPR001173">
    <property type="entry name" value="Glyco_trans_2-like"/>
</dbReference>
<evidence type="ECO:0000259" key="4">
    <source>
        <dbReference type="Pfam" id="PF00535"/>
    </source>
</evidence>
<dbReference type="PANTHER" id="PTHR43685:SF5">
    <property type="entry name" value="GLYCOSYLTRANSFERASE EPSE-RELATED"/>
    <property type="match status" value="1"/>
</dbReference>
<accession>L1QMS7</accession>
<keyword evidence="2" id="KW-0328">Glycosyltransferase</keyword>
<name>L1QMS7_9CLOT</name>
<evidence type="ECO:0000256" key="3">
    <source>
        <dbReference type="ARBA" id="ARBA00022679"/>
    </source>
</evidence>
<evidence type="ECO:0000256" key="2">
    <source>
        <dbReference type="ARBA" id="ARBA00022676"/>
    </source>
</evidence>
<dbReference type="STRING" id="545697.HMPREF0216_00384"/>
<dbReference type="OrthoDB" id="9785185at2"/>
<dbReference type="GO" id="GO:0016757">
    <property type="term" value="F:glycosyltransferase activity"/>
    <property type="evidence" value="ECO:0007669"/>
    <property type="project" value="UniProtKB-KW"/>
</dbReference>
<dbReference type="PATRIC" id="fig|545697.3.peg.377"/>
<evidence type="ECO:0000313" key="5">
    <source>
        <dbReference type="EMBL" id="EKY29025.1"/>
    </source>
</evidence>
<evidence type="ECO:0000313" key="6">
    <source>
        <dbReference type="Proteomes" id="UP000010420"/>
    </source>
</evidence>
<keyword evidence="3 5" id="KW-0808">Transferase</keyword>
<gene>
    <name evidence="5" type="ORF">HMPREF0216_00384</name>
</gene>
<dbReference type="InterPro" id="IPR050834">
    <property type="entry name" value="Glycosyltransf_2"/>
</dbReference>
<sequence length="274" mass="31992">MNPKVSVIMGIYNCESTLRESIDSILGQTYDNWELIMCDDCSKDKTLDIAKEYANKYPDKIKIITNENNITLAPTLNRCLEIASGDYIARQDGDDISLNDRLEKQVKFLSENEEYDLVGTKMVSFDENGINGIRGIEENIPNKFTMIKGTAFCHATILAKREVYEKLNGYRVTKYTTRCEDMDLWFRFFEEGFKGYNLDDALYKVRDDNDAYKRRTFRNYFNVFVISCRGYKRLSIPLKYYLYLLKPLVTMFIPIALIRRYHNNVSISEVNIEG</sequence>
<organism evidence="5 6">
    <name type="scientific">Clostridium celatum DSM 1785</name>
    <dbReference type="NCBI Taxonomy" id="545697"/>
    <lineage>
        <taxon>Bacteria</taxon>
        <taxon>Bacillati</taxon>
        <taxon>Bacillota</taxon>
        <taxon>Clostridia</taxon>
        <taxon>Eubacteriales</taxon>
        <taxon>Clostridiaceae</taxon>
        <taxon>Clostridium</taxon>
    </lineage>
</organism>